<keyword evidence="1" id="KW-0812">Transmembrane</keyword>
<evidence type="ECO:0000256" key="1">
    <source>
        <dbReference type="SAM" id="Phobius"/>
    </source>
</evidence>
<evidence type="ECO:0000313" key="2">
    <source>
        <dbReference type="EMBL" id="KAF7356350.1"/>
    </source>
</evidence>
<comment type="caution">
    <text evidence="2">The sequence shown here is derived from an EMBL/GenBank/DDBJ whole genome shotgun (WGS) entry which is preliminary data.</text>
</comment>
<name>A0A8H7CZV2_9AGAR</name>
<dbReference type="AlphaFoldDB" id="A0A8H7CZV2"/>
<organism evidence="2 3">
    <name type="scientific">Mycena venus</name>
    <dbReference type="NCBI Taxonomy" id="2733690"/>
    <lineage>
        <taxon>Eukaryota</taxon>
        <taxon>Fungi</taxon>
        <taxon>Dikarya</taxon>
        <taxon>Basidiomycota</taxon>
        <taxon>Agaricomycotina</taxon>
        <taxon>Agaricomycetes</taxon>
        <taxon>Agaricomycetidae</taxon>
        <taxon>Agaricales</taxon>
        <taxon>Marasmiineae</taxon>
        <taxon>Mycenaceae</taxon>
        <taxon>Mycena</taxon>
    </lineage>
</organism>
<keyword evidence="3" id="KW-1185">Reference proteome</keyword>
<sequence>MSDAQSTYFSLPSSWILCFTTAALSLIPTNVFRYGSIVVVLASFGIHAARHIRPSVRLEELNDKVKAATDLLSHARSQCPRNIFEFDEIHCDLLQATLSTSIIRSDLLEACDVSWKIYFQKMKAVWRELNQCERQVRKIRTLTLLTIESEIQRRLAQDIQESRDISAVLSLTGNAWYLRHTHDFERSSEV</sequence>
<dbReference type="Proteomes" id="UP000620124">
    <property type="component" value="Unassembled WGS sequence"/>
</dbReference>
<accession>A0A8H7CZV2</accession>
<dbReference type="EMBL" id="JACAZI010000007">
    <property type="protein sequence ID" value="KAF7356350.1"/>
    <property type="molecule type" value="Genomic_DNA"/>
</dbReference>
<keyword evidence="1" id="KW-0472">Membrane</keyword>
<proteinExistence type="predicted"/>
<protein>
    <submittedName>
        <fullName evidence="2">Uncharacterized protein</fullName>
    </submittedName>
</protein>
<evidence type="ECO:0000313" key="3">
    <source>
        <dbReference type="Proteomes" id="UP000620124"/>
    </source>
</evidence>
<feature type="transmembrane region" description="Helical" evidence="1">
    <location>
        <begin position="7"/>
        <end position="25"/>
    </location>
</feature>
<reference evidence="2" key="1">
    <citation type="submission" date="2020-05" db="EMBL/GenBank/DDBJ databases">
        <title>Mycena genomes resolve the evolution of fungal bioluminescence.</title>
        <authorList>
            <person name="Tsai I.J."/>
        </authorList>
    </citation>
    <scope>NUCLEOTIDE SEQUENCE</scope>
    <source>
        <strain evidence="2">CCC161011</strain>
    </source>
</reference>
<gene>
    <name evidence="2" type="ORF">MVEN_00967300</name>
</gene>
<keyword evidence="1" id="KW-1133">Transmembrane helix</keyword>
<dbReference type="OrthoDB" id="2977946at2759"/>